<dbReference type="RefSeq" id="WP_202656216.1">
    <property type="nucleotide sequence ID" value="NZ_JAESWB010000371.1"/>
</dbReference>
<name>A0ABS1TW73_9BACI</name>
<dbReference type="Proteomes" id="UP000623967">
    <property type="component" value="Unassembled WGS sequence"/>
</dbReference>
<dbReference type="EMBL" id="JAESWB010000371">
    <property type="protein sequence ID" value="MBL4954989.1"/>
    <property type="molecule type" value="Genomic_DNA"/>
</dbReference>
<proteinExistence type="predicted"/>
<sequence length="51" mass="6449">MLFLENVLAGFTRLFYRFTRRKWRFTRLIVEFTRQNGHFTRLFCDFIRLTI</sequence>
<protein>
    <submittedName>
        <fullName evidence="1">Uncharacterized protein</fullName>
    </submittedName>
</protein>
<gene>
    <name evidence="1" type="ORF">JK635_22795</name>
</gene>
<evidence type="ECO:0000313" key="1">
    <source>
        <dbReference type="EMBL" id="MBL4954989.1"/>
    </source>
</evidence>
<comment type="caution">
    <text evidence="1">The sequence shown here is derived from an EMBL/GenBank/DDBJ whole genome shotgun (WGS) entry which is preliminary data.</text>
</comment>
<accession>A0ABS1TW73</accession>
<keyword evidence="2" id="KW-1185">Reference proteome</keyword>
<evidence type="ECO:0000313" key="2">
    <source>
        <dbReference type="Proteomes" id="UP000623967"/>
    </source>
</evidence>
<reference evidence="1 2" key="1">
    <citation type="submission" date="2021-01" db="EMBL/GenBank/DDBJ databases">
        <title>Genome public.</title>
        <authorList>
            <person name="Liu C."/>
            <person name="Sun Q."/>
        </authorList>
    </citation>
    <scope>NUCLEOTIDE SEQUENCE [LARGE SCALE GENOMIC DNA]</scope>
    <source>
        <strain evidence="1 2">YIM B02564</strain>
    </source>
</reference>
<organism evidence="1 2">
    <name type="scientific">Neobacillus paridis</name>
    <dbReference type="NCBI Taxonomy" id="2803862"/>
    <lineage>
        <taxon>Bacteria</taxon>
        <taxon>Bacillati</taxon>
        <taxon>Bacillota</taxon>
        <taxon>Bacilli</taxon>
        <taxon>Bacillales</taxon>
        <taxon>Bacillaceae</taxon>
        <taxon>Neobacillus</taxon>
    </lineage>
</organism>